<dbReference type="EMBL" id="FOGT01000010">
    <property type="protein sequence ID" value="SES20371.1"/>
    <property type="molecule type" value="Genomic_DNA"/>
</dbReference>
<evidence type="ECO:0000313" key="2">
    <source>
        <dbReference type="EMBL" id="SES20371.1"/>
    </source>
</evidence>
<dbReference type="Gene3D" id="1.50.10.20">
    <property type="match status" value="1"/>
</dbReference>
<evidence type="ECO:0000259" key="1">
    <source>
        <dbReference type="Pfam" id="PF25840"/>
    </source>
</evidence>
<reference evidence="3" key="1">
    <citation type="submission" date="2016-10" db="EMBL/GenBank/DDBJ databases">
        <authorList>
            <person name="Varghese N."/>
            <person name="Submissions S."/>
        </authorList>
    </citation>
    <scope>NUCLEOTIDE SEQUENCE [LARGE SCALE GENOMIC DNA]</scope>
    <source>
        <strain evidence="3">S9</strain>
    </source>
</reference>
<dbReference type="OrthoDB" id="9810718at2"/>
<dbReference type="RefSeq" id="WP_093053226.1">
    <property type="nucleotide sequence ID" value="NZ_FOGT01000010.1"/>
</dbReference>
<sequence>MKDFMKMLFEAALNKDAQILEGNQVPDNDFLQINGNNVVFLSVSDNKSRAYVIKGKGSTATEAVTEALEKYLANRPFKFKPKHLKLDILNKVTPINKEEPFSLKDSKIIYNKGVNGLAFDKSFETVLSPQEVEAYNVVEKNKLVPDHLRAAFNNQLPQSDTDLLNQSELENVYKFTAESYYTNGSDVEELYRGHRVINSLSKEDLLQAIELTKDNYFQKVVNDKGKFIYTYNPATDEKENKYNILRHAGTAYSMLETYELMPDKSLMDNIESALEFLADKVSPVEVNGKSAQVLVERDVNKLGGNALAIVAFAKYTELKKDEKYLPIMQGLAVWIKETQKDNGDFSIHKQIFSTKEITDFRSNFYTGEAILGLVRLYELDRNEAWLDVAEKATEYLVTVPNKGATLETVHHDHWLLYGINAIYKYRPRDIFLNHAKLMAESIVSSQFLGEDYEEEWQGGLPPQEGKAPKSVPVACKTEGITNVYQLAKLTGDDELSEKIKETVKQTVKFELQMQLTPEKVMYFEKKKLCLGAFHNKFKVIELRNDFTQHNISSCIALLKILDSQKN</sequence>
<dbReference type="Pfam" id="PF25840">
    <property type="entry name" value="Ulvan_lyase_N"/>
    <property type="match status" value="1"/>
</dbReference>
<name>A0A1H9VFP6_9BACI</name>
<dbReference type="SUPFAM" id="SSF48208">
    <property type="entry name" value="Six-hairpin glycosidases"/>
    <property type="match status" value="1"/>
</dbReference>
<dbReference type="InterPro" id="IPR058907">
    <property type="entry name" value="P29_N"/>
</dbReference>
<organism evidence="2 3">
    <name type="scientific">Salipaludibacillus aurantiacus</name>
    <dbReference type="NCBI Taxonomy" id="1601833"/>
    <lineage>
        <taxon>Bacteria</taxon>
        <taxon>Bacillati</taxon>
        <taxon>Bacillota</taxon>
        <taxon>Bacilli</taxon>
        <taxon>Bacillales</taxon>
        <taxon>Bacillaceae</taxon>
    </lineage>
</organism>
<dbReference type="AlphaFoldDB" id="A0A1H9VFP6"/>
<feature type="domain" description="Broad-specificity ulvan lyase N-terminal" evidence="1">
    <location>
        <begin position="308"/>
        <end position="510"/>
    </location>
</feature>
<gene>
    <name evidence="2" type="ORF">SAMN05518684_110160</name>
</gene>
<dbReference type="InterPro" id="IPR008928">
    <property type="entry name" value="6-hairpin_glycosidase_sf"/>
</dbReference>
<keyword evidence="3" id="KW-1185">Reference proteome</keyword>
<evidence type="ECO:0000313" key="3">
    <source>
        <dbReference type="Proteomes" id="UP000198571"/>
    </source>
</evidence>
<protein>
    <recommendedName>
        <fullName evidence="1">Broad-specificity ulvan lyase N-terminal domain-containing protein</fullName>
    </recommendedName>
</protein>
<proteinExistence type="predicted"/>
<accession>A0A1H9VFP6</accession>
<dbReference type="Proteomes" id="UP000198571">
    <property type="component" value="Unassembled WGS sequence"/>
</dbReference>
<dbReference type="GO" id="GO:0005975">
    <property type="term" value="P:carbohydrate metabolic process"/>
    <property type="evidence" value="ECO:0007669"/>
    <property type="project" value="InterPro"/>
</dbReference>
<dbReference type="STRING" id="1601833.SAMN05518684_110160"/>